<protein>
    <submittedName>
        <fullName evidence="1">Uncharacterized protein</fullName>
    </submittedName>
</protein>
<accession>A0A4S8R993</accession>
<gene>
    <name evidence="1" type="ORF">BGAL_0022g00130</name>
</gene>
<reference evidence="1 2" key="1">
    <citation type="submission" date="2017-12" db="EMBL/GenBank/DDBJ databases">
        <title>Comparative genomics of Botrytis spp.</title>
        <authorList>
            <person name="Valero-Jimenez C.A."/>
            <person name="Tapia P."/>
            <person name="Veloso J."/>
            <person name="Silva-Moreno E."/>
            <person name="Staats M."/>
            <person name="Valdes J.H."/>
            <person name="Van Kan J.A.L."/>
        </authorList>
    </citation>
    <scope>NUCLEOTIDE SEQUENCE [LARGE SCALE GENOMIC DNA]</scope>
    <source>
        <strain evidence="1 2">MUCL435</strain>
    </source>
</reference>
<keyword evidence="2" id="KW-1185">Reference proteome</keyword>
<evidence type="ECO:0000313" key="2">
    <source>
        <dbReference type="Proteomes" id="UP000308671"/>
    </source>
</evidence>
<dbReference type="EMBL" id="PQXL01000022">
    <property type="protein sequence ID" value="THV54657.1"/>
    <property type="molecule type" value="Genomic_DNA"/>
</dbReference>
<sequence>MQIINNNSTVTSKPIKWRFRNSPMYKNIATGSSIYTIKHTWPTSEFENKKLQKKAGYQDNEPGCFWVRDEHLEGTMPCYGLPALYSYFWGQAPGA</sequence>
<evidence type="ECO:0000313" key="1">
    <source>
        <dbReference type="EMBL" id="THV54657.1"/>
    </source>
</evidence>
<organism evidence="1 2">
    <name type="scientific">Botrytis galanthina</name>
    <dbReference type="NCBI Taxonomy" id="278940"/>
    <lineage>
        <taxon>Eukaryota</taxon>
        <taxon>Fungi</taxon>
        <taxon>Dikarya</taxon>
        <taxon>Ascomycota</taxon>
        <taxon>Pezizomycotina</taxon>
        <taxon>Leotiomycetes</taxon>
        <taxon>Helotiales</taxon>
        <taxon>Sclerotiniaceae</taxon>
        <taxon>Botrytis</taxon>
    </lineage>
</organism>
<name>A0A4S8R993_9HELO</name>
<dbReference type="Proteomes" id="UP000308671">
    <property type="component" value="Unassembled WGS sequence"/>
</dbReference>
<comment type="caution">
    <text evidence="1">The sequence shown here is derived from an EMBL/GenBank/DDBJ whole genome shotgun (WGS) entry which is preliminary data.</text>
</comment>
<dbReference type="AlphaFoldDB" id="A0A4S8R993"/>
<proteinExistence type="predicted"/>